<dbReference type="InterPro" id="IPR003663">
    <property type="entry name" value="Sugar/inositol_transpt"/>
</dbReference>
<reference evidence="9" key="1">
    <citation type="submission" date="2021-01" db="EMBL/GenBank/DDBJ databases">
        <authorList>
            <person name="Corre E."/>
            <person name="Pelletier E."/>
            <person name="Niang G."/>
            <person name="Scheremetjew M."/>
            <person name="Finn R."/>
            <person name="Kale V."/>
            <person name="Holt S."/>
            <person name="Cochrane G."/>
            <person name="Meng A."/>
            <person name="Brown T."/>
            <person name="Cohen L."/>
        </authorList>
    </citation>
    <scope>NUCLEOTIDE SEQUENCE</scope>
    <source>
        <strain evidence="9">CCMP722</strain>
    </source>
</reference>
<dbReference type="GO" id="GO:0022857">
    <property type="term" value="F:transmembrane transporter activity"/>
    <property type="evidence" value="ECO:0007669"/>
    <property type="project" value="InterPro"/>
</dbReference>
<evidence type="ECO:0000256" key="2">
    <source>
        <dbReference type="ARBA" id="ARBA00010992"/>
    </source>
</evidence>
<keyword evidence="3" id="KW-0813">Transport</keyword>
<evidence type="ECO:0000256" key="6">
    <source>
        <dbReference type="ARBA" id="ARBA00023136"/>
    </source>
</evidence>
<comment type="similarity">
    <text evidence="2">Belongs to the major facilitator superfamily. Sugar transporter (TC 2.A.1.1) family.</text>
</comment>
<feature type="transmembrane region" description="Helical" evidence="7">
    <location>
        <begin position="6"/>
        <end position="27"/>
    </location>
</feature>
<dbReference type="GO" id="GO:1904659">
    <property type="term" value="P:D-glucose transmembrane transport"/>
    <property type="evidence" value="ECO:0007669"/>
    <property type="project" value="TreeGrafter"/>
</dbReference>
<protein>
    <recommendedName>
        <fullName evidence="8">Major facilitator superfamily (MFS) profile domain-containing protein</fullName>
    </recommendedName>
</protein>
<dbReference type="Pfam" id="PF00083">
    <property type="entry name" value="Sugar_tr"/>
    <property type="match status" value="1"/>
</dbReference>
<feature type="transmembrane region" description="Helical" evidence="7">
    <location>
        <begin position="71"/>
        <end position="90"/>
    </location>
</feature>
<evidence type="ECO:0000256" key="4">
    <source>
        <dbReference type="ARBA" id="ARBA00022692"/>
    </source>
</evidence>
<dbReference type="InterPro" id="IPR036259">
    <property type="entry name" value="MFS_trans_sf"/>
</dbReference>
<dbReference type="InterPro" id="IPR005828">
    <property type="entry name" value="MFS_sugar_transport-like"/>
</dbReference>
<dbReference type="InterPro" id="IPR050820">
    <property type="entry name" value="MFS_Sugar_Transporter"/>
</dbReference>
<gene>
    <name evidence="9" type="ORF">POBO1169_LOCUS18284</name>
</gene>
<name>A0A7S0RU69_9CHLO</name>
<comment type="subcellular location">
    <subcellularLocation>
        <location evidence="1">Membrane</location>
        <topology evidence="1">Multi-pass membrane protein</topology>
    </subcellularLocation>
</comment>
<dbReference type="AlphaFoldDB" id="A0A7S0RU69"/>
<evidence type="ECO:0000256" key="7">
    <source>
        <dbReference type="SAM" id="Phobius"/>
    </source>
</evidence>
<evidence type="ECO:0000313" key="9">
    <source>
        <dbReference type="EMBL" id="CAD8687731.1"/>
    </source>
</evidence>
<dbReference type="GO" id="GO:0016020">
    <property type="term" value="C:membrane"/>
    <property type="evidence" value="ECO:0007669"/>
    <property type="project" value="UniProtKB-SubCell"/>
</dbReference>
<dbReference type="SUPFAM" id="SSF103473">
    <property type="entry name" value="MFS general substrate transporter"/>
    <property type="match status" value="1"/>
</dbReference>
<dbReference type="PANTHER" id="PTHR48023">
    <property type="entry name" value="D-XYLOSE-PROTON SYMPORTER-LIKE 2"/>
    <property type="match status" value="1"/>
</dbReference>
<evidence type="ECO:0000259" key="8">
    <source>
        <dbReference type="PROSITE" id="PS50850"/>
    </source>
</evidence>
<dbReference type="PROSITE" id="PS50850">
    <property type="entry name" value="MFS"/>
    <property type="match status" value="1"/>
</dbReference>
<keyword evidence="6 7" id="KW-0472">Membrane</keyword>
<sequence>MAWASVTALLLYVGCYQVSFGPIAWLIVGEVFPMEVRSAAVGCATITNFGSNFLVSLALPIVQETLGLGKTYLLFAGLAVAAIGSIAFTLPETKGKTLEEITEEFRK</sequence>
<dbReference type="InterPro" id="IPR020846">
    <property type="entry name" value="MFS_dom"/>
</dbReference>
<evidence type="ECO:0000256" key="1">
    <source>
        <dbReference type="ARBA" id="ARBA00004141"/>
    </source>
</evidence>
<dbReference type="Gene3D" id="1.20.1250.20">
    <property type="entry name" value="MFS general substrate transporter like domains"/>
    <property type="match status" value="1"/>
</dbReference>
<feature type="transmembrane region" description="Helical" evidence="7">
    <location>
        <begin position="39"/>
        <end position="59"/>
    </location>
</feature>
<accession>A0A7S0RU69</accession>
<proteinExistence type="inferred from homology"/>
<dbReference type="PRINTS" id="PR00171">
    <property type="entry name" value="SUGRTRNSPORT"/>
</dbReference>
<keyword evidence="5 7" id="KW-1133">Transmembrane helix</keyword>
<organism evidence="9">
    <name type="scientific">Pyramimonas obovata</name>
    <dbReference type="NCBI Taxonomy" id="1411642"/>
    <lineage>
        <taxon>Eukaryota</taxon>
        <taxon>Viridiplantae</taxon>
        <taxon>Chlorophyta</taxon>
        <taxon>Pyramimonadophyceae</taxon>
        <taxon>Pyramimonadales</taxon>
        <taxon>Pyramimonadaceae</taxon>
        <taxon>Pyramimonas</taxon>
        <taxon>Pyramimonas incertae sedis</taxon>
    </lineage>
</organism>
<keyword evidence="4 7" id="KW-0812">Transmembrane</keyword>
<evidence type="ECO:0000256" key="3">
    <source>
        <dbReference type="ARBA" id="ARBA00022448"/>
    </source>
</evidence>
<feature type="domain" description="Major facilitator superfamily (MFS) profile" evidence="8">
    <location>
        <begin position="1"/>
        <end position="94"/>
    </location>
</feature>
<dbReference type="PANTHER" id="PTHR48023:SF4">
    <property type="entry name" value="D-XYLOSE-PROTON SYMPORTER-LIKE 2"/>
    <property type="match status" value="1"/>
</dbReference>
<dbReference type="EMBL" id="HBFA01036589">
    <property type="protein sequence ID" value="CAD8687731.1"/>
    <property type="molecule type" value="Transcribed_RNA"/>
</dbReference>
<evidence type="ECO:0000256" key="5">
    <source>
        <dbReference type="ARBA" id="ARBA00022989"/>
    </source>
</evidence>